<dbReference type="SUPFAM" id="SSF51445">
    <property type="entry name" value="(Trans)glycosidases"/>
    <property type="match status" value="1"/>
</dbReference>
<keyword evidence="6" id="KW-0326">Glycosidase</keyword>
<dbReference type="EC" id="3.2.1.45" evidence="3 6"/>
<feature type="domain" description="Glycosyl hydrolase family 30 TIM-barrel" evidence="7">
    <location>
        <begin position="2"/>
        <end position="45"/>
    </location>
</feature>
<dbReference type="InterPro" id="IPR001139">
    <property type="entry name" value="Glyco_hydro_30"/>
</dbReference>
<dbReference type="AlphaFoldDB" id="A0ABD6ELL0"/>
<keyword evidence="5 6" id="KW-0378">Hydrolase</keyword>
<dbReference type="Proteomes" id="UP001608902">
    <property type="component" value="Unassembled WGS sequence"/>
</dbReference>
<dbReference type="GO" id="GO:0016020">
    <property type="term" value="C:membrane"/>
    <property type="evidence" value="ECO:0007669"/>
    <property type="project" value="GOC"/>
</dbReference>
<evidence type="ECO:0000256" key="5">
    <source>
        <dbReference type="ARBA" id="ARBA00022801"/>
    </source>
</evidence>
<keyword evidence="6" id="KW-0443">Lipid metabolism</keyword>
<protein>
    <recommendedName>
        <fullName evidence="3 6">Glucosylceramidase</fullName>
        <ecNumber evidence="3 6">3.2.1.45</ecNumber>
    </recommendedName>
</protein>
<evidence type="ECO:0000259" key="7">
    <source>
        <dbReference type="Pfam" id="PF02055"/>
    </source>
</evidence>
<accession>A0ABD6ELL0</accession>
<comment type="catalytic activity">
    <reaction evidence="1">
        <text>a beta-D-glucosyl-(1&lt;-&gt;1')-N-acylsphing-4-enine + H2O = an N-acylsphing-4-enine + D-glucose</text>
        <dbReference type="Rhea" id="RHEA:13269"/>
        <dbReference type="ChEBI" id="CHEBI:4167"/>
        <dbReference type="ChEBI" id="CHEBI:15377"/>
        <dbReference type="ChEBI" id="CHEBI:22801"/>
        <dbReference type="ChEBI" id="CHEBI:52639"/>
        <dbReference type="EC" id="3.2.1.45"/>
    </reaction>
    <physiologicalReaction direction="left-to-right" evidence="1">
        <dbReference type="Rhea" id="RHEA:13270"/>
    </physiologicalReaction>
</comment>
<evidence type="ECO:0000256" key="4">
    <source>
        <dbReference type="ARBA" id="ARBA00022729"/>
    </source>
</evidence>
<comment type="caution">
    <text evidence="9">The sequence shown here is derived from an EMBL/GenBank/DDBJ whole genome shotgun (WGS) entry which is preliminary data.</text>
</comment>
<evidence type="ECO:0000256" key="6">
    <source>
        <dbReference type="RuleBase" id="RU361188"/>
    </source>
</evidence>
<feature type="domain" description="Glycosyl hydrolase family 30 beta sandwich" evidence="8">
    <location>
        <begin position="49"/>
        <end position="113"/>
    </location>
</feature>
<evidence type="ECO:0000313" key="9">
    <source>
        <dbReference type="EMBL" id="MFH4980855.1"/>
    </source>
</evidence>
<name>A0ABD6ELL0_9BILA</name>
<keyword evidence="6" id="KW-0746">Sphingolipid metabolism</keyword>
<organism evidence="9 10">
    <name type="scientific">Gnathostoma spinigerum</name>
    <dbReference type="NCBI Taxonomy" id="75299"/>
    <lineage>
        <taxon>Eukaryota</taxon>
        <taxon>Metazoa</taxon>
        <taxon>Ecdysozoa</taxon>
        <taxon>Nematoda</taxon>
        <taxon>Chromadorea</taxon>
        <taxon>Rhabditida</taxon>
        <taxon>Spirurina</taxon>
        <taxon>Gnathostomatomorpha</taxon>
        <taxon>Gnathostomatoidea</taxon>
        <taxon>Gnathostomatidae</taxon>
        <taxon>Gnathostoma</taxon>
    </lineage>
</organism>
<comment type="similarity">
    <text evidence="2 6">Belongs to the glycosyl hydrolase 30 family.</text>
</comment>
<evidence type="ECO:0000256" key="1">
    <source>
        <dbReference type="ARBA" id="ARBA00001013"/>
    </source>
</evidence>
<dbReference type="InterPro" id="IPR017853">
    <property type="entry name" value="GH"/>
</dbReference>
<dbReference type="InterPro" id="IPR033452">
    <property type="entry name" value="GH30_C"/>
</dbReference>
<sequence>MCLDERGGPNWVANFVDAPVIVNGSNDEFYKQPMFYVMGHFSKFIRPASARISLSYPEQRNLRGIAFSTPDSRRVLVLLNTDHEKPLNITVEDAAMGGKTFDVTLETETIATIVWNKPPYSALRNRVALSFFNDRHFFIFLTCLEALDIVWSC</sequence>
<evidence type="ECO:0000256" key="2">
    <source>
        <dbReference type="ARBA" id="ARBA00005382"/>
    </source>
</evidence>
<dbReference type="GO" id="GO:0006665">
    <property type="term" value="P:sphingolipid metabolic process"/>
    <property type="evidence" value="ECO:0007669"/>
    <property type="project" value="UniProtKB-KW"/>
</dbReference>
<dbReference type="Pfam" id="PF17189">
    <property type="entry name" value="Glyco_hydro_30C"/>
    <property type="match status" value="1"/>
</dbReference>
<dbReference type="PANTHER" id="PTHR11069">
    <property type="entry name" value="GLUCOSYLCERAMIDASE"/>
    <property type="match status" value="1"/>
</dbReference>
<keyword evidence="10" id="KW-1185">Reference proteome</keyword>
<dbReference type="GO" id="GO:0004348">
    <property type="term" value="F:glucosylceramidase activity"/>
    <property type="evidence" value="ECO:0007669"/>
    <property type="project" value="UniProtKB-EC"/>
</dbReference>
<evidence type="ECO:0000256" key="3">
    <source>
        <dbReference type="ARBA" id="ARBA00012658"/>
    </source>
</evidence>
<proteinExistence type="inferred from homology"/>
<dbReference type="Gene3D" id="3.20.20.80">
    <property type="entry name" value="Glycosidases"/>
    <property type="match status" value="1"/>
</dbReference>
<dbReference type="InterPro" id="IPR033453">
    <property type="entry name" value="Glyco_hydro_30_TIM-barrel"/>
</dbReference>
<dbReference type="EMBL" id="JBGFUD010006208">
    <property type="protein sequence ID" value="MFH4980855.1"/>
    <property type="molecule type" value="Genomic_DNA"/>
</dbReference>
<evidence type="ECO:0000259" key="8">
    <source>
        <dbReference type="Pfam" id="PF17189"/>
    </source>
</evidence>
<reference evidence="9 10" key="1">
    <citation type="submission" date="2024-08" db="EMBL/GenBank/DDBJ databases">
        <title>Gnathostoma spinigerum genome.</title>
        <authorList>
            <person name="Gonzalez-Bertolin B."/>
            <person name="Monzon S."/>
            <person name="Zaballos A."/>
            <person name="Jimenez P."/>
            <person name="Dekumyoy P."/>
            <person name="Varona S."/>
            <person name="Cuesta I."/>
            <person name="Sumanam S."/>
            <person name="Adisakwattana P."/>
            <person name="Gasser R.B."/>
            <person name="Hernandez-Gonzalez A."/>
            <person name="Young N.D."/>
            <person name="Perteguer M.J."/>
        </authorList>
    </citation>
    <scope>NUCLEOTIDE SEQUENCE [LARGE SCALE GENOMIC DNA]</scope>
    <source>
        <strain evidence="9">AL3</strain>
        <tissue evidence="9">Liver</tissue>
    </source>
</reference>
<gene>
    <name evidence="9" type="ORF">AB6A40_007564</name>
</gene>
<keyword evidence="4" id="KW-0732">Signal</keyword>
<dbReference type="PANTHER" id="PTHR11069:SF23">
    <property type="entry name" value="LYSOSOMAL ACID GLUCOSYLCERAMIDASE"/>
    <property type="match status" value="1"/>
</dbReference>
<dbReference type="Pfam" id="PF02055">
    <property type="entry name" value="Glyco_hydro_30"/>
    <property type="match status" value="1"/>
</dbReference>
<evidence type="ECO:0000313" key="10">
    <source>
        <dbReference type="Proteomes" id="UP001608902"/>
    </source>
</evidence>